<keyword evidence="3" id="KW-1185">Reference proteome</keyword>
<evidence type="ECO:0000256" key="1">
    <source>
        <dbReference type="SAM" id="MobiDB-lite"/>
    </source>
</evidence>
<dbReference type="Proteomes" id="UP000008631">
    <property type="component" value="Chromosome"/>
</dbReference>
<dbReference type="eggNOG" id="COG0741">
    <property type="taxonomic scope" value="Bacteria"/>
</dbReference>
<evidence type="ECO:0000313" key="2">
    <source>
        <dbReference type="EMBL" id="ADV64205.1"/>
    </source>
</evidence>
<evidence type="ECO:0008006" key="4">
    <source>
        <dbReference type="Google" id="ProtNLM"/>
    </source>
</evidence>
<dbReference type="InParanoid" id="E8QZ76"/>
<accession>E8QZ76</accession>
<reference evidence="2 3" key="2">
    <citation type="journal article" date="2011" name="Stand. Genomic Sci.">
        <title>Complete genome sequence of Isosphaera pallida type strain (IS1B).</title>
        <authorList>
            <consortium name="US DOE Joint Genome Institute (JGI-PGF)"/>
            <person name="Goker M."/>
            <person name="Cleland D."/>
            <person name="Saunders E."/>
            <person name="Lapidus A."/>
            <person name="Nolan M."/>
            <person name="Lucas S."/>
            <person name="Hammon N."/>
            <person name="Deshpande S."/>
            <person name="Cheng J.F."/>
            <person name="Tapia R."/>
            <person name="Han C."/>
            <person name="Goodwin L."/>
            <person name="Pitluck S."/>
            <person name="Liolios K."/>
            <person name="Pagani I."/>
            <person name="Ivanova N."/>
            <person name="Mavromatis K."/>
            <person name="Pati A."/>
            <person name="Chen A."/>
            <person name="Palaniappan K."/>
            <person name="Land M."/>
            <person name="Hauser L."/>
            <person name="Chang Y.J."/>
            <person name="Jeffries C.D."/>
            <person name="Detter J.C."/>
            <person name="Beck B."/>
            <person name="Woyke T."/>
            <person name="Bristow J."/>
            <person name="Eisen J.A."/>
            <person name="Markowitz V."/>
            <person name="Hugenholtz P."/>
            <person name="Kyrpides N.C."/>
            <person name="Klenk H.P."/>
        </authorList>
    </citation>
    <scope>NUCLEOTIDE SEQUENCE [LARGE SCALE GENOMIC DNA]</scope>
    <source>
        <strain evidence="3">ATCC 43644 / DSM 9630 / IS1B</strain>
    </source>
</reference>
<evidence type="ECO:0000313" key="3">
    <source>
        <dbReference type="Proteomes" id="UP000008631"/>
    </source>
</evidence>
<protein>
    <recommendedName>
        <fullName evidence="4">Lytic transglycosylase catalytic</fullName>
    </recommendedName>
</protein>
<gene>
    <name evidence="2" type="ordered locus">Isop_3648</name>
</gene>
<name>E8QZ76_ISOPI</name>
<organism evidence="2 3">
    <name type="scientific">Isosphaera pallida (strain ATCC 43644 / DSM 9630 / IS1B)</name>
    <dbReference type="NCBI Taxonomy" id="575540"/>
    <lineage>
        <taxon>Bacteria</taxon>
        <taxon>Pseudomonadati</taxon>
        <taxon>Planctomycetota</taxon>
        <taxon>Planctomycetia</taxon>
        <taxon>Isosphaerales</taxon>
        <taxon>Isosphaeraceae</taxon>
        <taxon>Isosphaera</taxon>
    </lineage>
</organism>
<proteinExistence type="predicted"/>
<dbReference type="Gene3D" id="1.10.530.10">
    <property type="match status" value="1"/>
</dbReference>
<dbReference type="AlphaFoldDB" id="E8QZ76"/>
<dbReference type="RefSeq" id="WP_013566493.1">
    <property type="nucleotide sequence ID" value="NC_014962.1"/>
</dbReference>
<dbReference type="STRING" id="575540.Isop_3648"/>
<dbReference type="SUPFAM" id="SSF53955">
    <property type="entry name" value="Lysozyme-like"/>
    <property type="match status" value="1"/>
</dbReference>
<dbReference type="EMBL" id="CP002353">
    <property type="protein sequence ID" value="ADV64205.1"/>
    <property type="molecule type" value="Genomic_DNA"/>
</dbReference>
<dbReference type="HOGENOM" id="CLU_101019_0_0_0"/>
<dbReference type="InterPro" id="IPR023346">
    <property type="entry name" value="Lysozyme-like_dom_sf"/>
</dbReference>
<reference key="1">
    <citation type="submission" date="2010-11" db="EMBL/GenBank/DDBJ databases">
        <title>The complete sequence of chromosome of Isophaera pallida ATCC 43644.</title>
        <authorList>
            <consortium name="US DOE Joint Genome Institute (JGI-PGF)"/>
            <person name="Lucas S."/>
            <person name="Copeland A."/>
            <person name="Lapidus A."/>
            <person name="Bruce D."/>
            <person name="Goodwin L."/>
            <person name="Pitluck S."/>
            <person name="Kyrpides N."/>
            <person name="Mavromatis K."/>
            <person name="Pagani I."/>
            <person name="Ivanova N."/>
            <person name="Saunders E."/>
            <person name="Brettin T."/>
            <person name="Detter J.C."/>
            <person name="Han C."/>
            <person name="Tapia R."/>
            <person name="Land M."/>
            <person name="Hauser L."/>
            <person name="Markowitz V."/>
            <person name="Cheng J.-F."/>
            <person name="Hugenholtz P."/>
            <person name="Woyke T."/>
            <person name="Wu D."/>
            <person name="Eisen J.A."/>
        </authorList>
    </citation>
    <scope>NUCLEOTIDE SEQUENCE</scope>
    <source>
        <strain>ATCC 43644</strain>
    </source>
</reference>
<dbReference type="OrthoDB" id="959767at2"/>
<feature type="compositionally biased region" description="Basic and acidic residues" evidence="1">
    <location>
        <begin position="184"/>
        <end position="197"/>
    </location>
</feature>
<feature type="region of interest" description="Disordered" evidence="1">
    <location>
        <begin position="184"/>
        <end position="203"/>
    </location>
</feature>
<dbReference type="KEGG" id="ipa:Isop_3648"/>
<sequence length="203" mass="22403">MDQRFSQSNRRCRRVMLASVLVTLLSGVGAGGRDEPILAWGKKVSPEFKARIVEIARDLKADPDHLMAAIAFETAETFRPDIKNAAGSGATGLIQFMPATARSLGTTTEALAAMSAVEQLTYVHKYLAPYRGKLNEVEDLYMSILWPRAVGKEPEYVLFTQGTRAYDQNKGLDSNRDGKITKREAGSKVRAKLEKGRTPAWRG</sequence>